<feature type="compositionally biased region" description="Basic and acidic residues" evidence="1">
    <location>
        <begin position="159"/>
        <end position="188"/>
    </location>
</feature>
<feature type="compositionally biased region" description="Polar residues" evidence="1">
    <location>
        <begin position="282"/>
        <end position="300"/>
    </location>
</feature>
<feature type="compositionally biased region" description="Basic and acidic residues" evidence="1">
    <location>
        <begin position="271"/>
        <end position="281"/>
    </location>
</feature>
<gene>
    <name evidence="2" type="primary">AVEN_81139_1</name>
    <name evidence="2" type="ORF">TNCV_4015041</name>
</gene>
<keyword evidence="3" id="KW-1185">Reference proteome</keyword>
<feature type="compositionally biased region" description="Basic and acidic residues" evidence="1">
    <location>
        <begin position="243"/>
        <end position="255"/>
    </location>
</feature>
<dbReference type="AlphaFoldDB" id="A0A8X6RM23"/>
<evidence type="ECO:0000256" key="1">
    <source>
        <dbReference type="SAM" id="MobiDB-lite"/>
    </source>
</evidence>
<name>A0A8X6RM23_TRICX</name>
<feature type="compositionally biased region" description="Low complexity" evidence="1">
    <location>
        <begin position="316"/>
        <end position="326"/>
    </location>
</feature>
<evidence type="ECO:0000313" key="3">
    <source>
        <dbReference type="Proteomes" id="UP000887159"/>
    </source>
</evidence>
<reference evidence="2" key="1">
    <citation type="submission" date="2020-08" db="EMBL/GenBank/DDBJ databases">
        <title>Multicomponent nature underlies the extraordinary mechanical properties of spider dragline silk.</title>
        <authorList>
            <person name="Kono N."/>
            <person name="Nakamura H."/>
            <person name="Mori M."/>
            <person name="Yoshida Y."/>
            <person name="Ohtoshi R."/>
            <person name="Malay A.D."/>
            <person name="Moran D.A.P."/>
            <person name="Tomita M."/>
            <person name="Numata K."/>
            <person name="Arakawa K."/>
        </authorList>
    </citation>
    <scope>NUCLEOTIDE SEQUENCE</scope>
</reference>
<organism evidence="2 3">
    <name type="scientific">Trichonephila clavipes</name>
    <name type="common">Golden silk orbweaver</name>
    <name type="synonym">Nephila clavipes</name>
    <dbReference type="NCBI Taxonomy" id="2585209"/>
    <lineage>
        <taxon>Eukaryota</taxon>
        <taxon>Metazoa</taxon>
        <taxon>Ecdysozoa</taxon>
        <taxon>Arthropoda</taxon>
        <taxon>Chelicerata</taxon>
        <taxon>Arachnida</taxon>
        <taxon>Araneae</taxon>
        <taxon>Araneomorphae</taxon>
        <taxon>Entelegynae</taxon>
        <taxon>Araneoidea</taxon>
        <taxon>Nephilidae</taxon>
        <taxon>Trichonephila</taxon>
    </lineage>
</organism>
<feature type="compositionally biased region" description="Polar residues" evidence="1">
    <location>
        <begin position="109"/>
        <end position="133"/>
    </location>
</feature>
<accession>A0A8X6RM23</accession>
<proteinExistence type="predicted"/>
<dbReference type="EMBL" id="BMAU01021169">
    <property type="protein sequence ID" value="GFX92895.1"/>
    <property type="molecule type" value="Genomic_DNA"/>
</dbReference>
<feature type="region of interest" description="Disordered" evidence="1">
    <location>
        <begin position="380"/>
        <end position="399"/>
    </location>
</feature>
<protein>
    <submittedName>
        <fullName evidence="2">Chitin-binding type-2 domain-containing protein</fullName>
    </submittedName>
</protein>
<dbReference type="Proteomes" id="UP000887159">
    <property type="component" value="Unassembled WGS sequence"/>
</dbReference>
<evidence type="ECO:0000313" key="2">
    <source>
        <dbReference type="EMBL" id="GFX92895.1"/>
    </source>
</evidence>
<feature type="compositionally biased region" description="Polar residues" evidence="1">
    <location>
        <begin position="141"/>
        <end position="156"/>
    </location>
</feature>
<feature type="region of interest" description="Disordered" evidence="1">
    <location>
        <begin position="316"/>
        <end position="339"/>
    </location>
</feature>
<comment type="caution">
    <text evidence="2">The sequence shown here is derived from an EMBL/GenBank/DDBJ whole genome shotgun (WGS) entry which is preliminary data.</text>
</comment>
<sequence length="399" mass="45502">MDLSLIGANVHHMKVQVHIIPKEDTKYLISKSPSSSSYELPQSSHGLYSYPVQSLKSKTPISSYDSVNYSANPTSAAHSEALKKDMSYNSSPYDTYGSRKQISNIDNKKYNSLPTLSKPGSTYRGSSEVSSPVVTRFYDTPSHSSQKSTGYSSKYPESQYEHDIPKSSHYDSPKSSKYSGDVKYHIDSSYHSPMKNYKPSLPAPLYDEYEQPRYPPLPADTKDSSEKPSSYENYKDSPVLAIDYKKVPETSRSSEYDPETYKSPYSYDQSNETRHYGDHSSESPYNSPSGTDSHLSSYGSPNDKKKIFLFIRTPSSYSKPYSYSEPTRPSDEYLYSKPLDNSDKEFRYYSQNGNPESYTSYLNEKERPKRVEVVYRSRKIYPDLPSPRRQKKLPTLQGL</sequence>
<feature type="region of interest" description="Disordered" evidence="1">
    <location>
        <begin position="109"/>
        <end position="301"/>
    </location>
</feature>